<organism evidence="7 8">
    <name type="scientific">Sclerotinia borealis (strain F-4128)</name>
    <dbReference type="NCBI Taxonomy" id="1432307"/>
    <lineage>
        <taxon>Eukaryota</taxon>
        <taxon>Fungi</taxon>
        <taxon>Dikarya</taxon>
        <taxon>Ascomycota</taxon>
        <taxon>Pezizomycotina</taxon>
        <taxon>Leotiomycetes</taxon>
        <taxon>Helotiales</taxon>
        <taxon>Sclerotiniaceae</taxon>
        <taxon>Sclerotinia</taxon>
    </lineage>
</organism>
<dbReference type="GO" id="GO:0012505">
    <property type="term" value="C:endomembrane system"/>
    <property type="evidence" value="ECO:0007669"/>
    <property type="project" value="TreeGrafter"/>
</dbReference>
<keyword evidence="2 4" id="KW-0863">Zinc-finger</keyword>
<dbReference type="Pfam" id="PF13639">
    <property type="entry name" value="zf-RING_2"/>
    <property type="match status" value="1"/>
</dbReference>
<keyword evidence="8" id="KW-1185">Reference proteome</keyword>
<evidence type="ECO:0000256" key="5">
    <source>
        <dbReference type="SAM" id="MobiDB-lite"/>
    </source>
</evidence>
<dbReference type="InterPro" id="IPR050731">
    <property type="entry name" value="HRD1_E3_ubiq-ligases"/>
</dbReference>
<dbReference type="InterPro" id="IPR013083">
    <property type="entry name" value="Znf_RING/FYVE/PHD"/>
</dbReference>
<evidence type="ECO:0000256" key="1">
    <source>
        <dbReference type="ARBA" id="ARBA00022723"/>
    </source>
</evidence>
<dbReference type="GO" id="GO:0008270">
    <property type="term" value="F:zinc ion binding"/>
    <property type="evidence" value="ECO:0007669"/>
    <property type="project" value="UniProtKB-KW"/>
</dbReference>
<dbReference type="PANTHER" id="PTHR22763">
    <property type="entry name" value="RING ZINC FINGER PROTEIN"/>
    <property type="match status" value="1"/>
</dbReference>
<feature type="region of interest" description="Disordered" evidence="5">
    <location>
        <begin position="263"/>
        <end position="286"/>
    </location>
</feature>
<dbReference type="Proteomes" id="UP000019487">
    <property type="component" value="Unassembled WGS sequence"/>
</dbReference>
<keyword evidence="3" id="KW-0862">Zinc</keyword>
<dbReference type="OrthoDB" id="8062037at2759"/>
<proteinExistence type="predicted"/>
<dbReference type="STRING" id="1432307.W9CS99"/>
<protein>
    <recommendedName>
        <fullName evidence="6">RING-type domain-containing protein</fullName>
    </recommendedName>
</protein>
<name>W9CS99_SCLBF</name>
<feature type="region of interest" description="Disordered" evidence="5">
    <location>
        <begin position="194"/>
        <end position="215"/>
    </location>
</feature>
<dbReference type="Gene3D" id="3.30.40.10">
    <property type="entry name" value="Zinc/RING finger domain, C3HC4 (zinc finger)"/>
    <property type="match status" value="1"/>
</dbReference>
<dbReference type="HOGENOM" id="CLU_621358_0_0_1"/>
<evidence type="ECO:0000259" key="6">
    <source>
        <dbReference type="PROSITE" id="PS50089"/>
    </source>
</evidence>
<gene>
    <name evidence="7" type="ORF">SBOR_0651</name>
</gene>
<sequence length="441" mass="48887">MTDIAETLQDAAPLAPPVALQTRHQRVPDGTSRANTVVKALMNWATYDEEGEESCPLCFETYASTRIDNGQDTHPTSLQHDHQSPEFSVITPCKHIFGSVCLQTWLKTSNSCPLCRRELISYGIQRNGNVRSIQRAHSTGALIDTFSRSVNPLQEVAPTMDLFHSTRDRSATSSSGRDMTTFQQQRWNIRMGRSGIPNPLFNDPRNVPPTRADSAEDTRAIRVRLPPTPTTHGHPPLSTTTVFTTEYVRRSYESVNITSYELRNEASNTDTRHPYPARQPANLPSDTAWRNWDYVSTANRLRTNMNRDRRSTRNPHSISNGVELAMGVGTVVGMPRGERTAVPPRGENSPPIRTESNNDYSIARAMQQVLGVGTVVGIPQAEWRSTASSPSEARGHGRTSGETQASSRGVTRGTRLRETSVEEYLASLPGIDSSIWARYSG</sequence>
<keyword evidence="1" id="KW-0479">Metal-binding</keyword>
<dbReference type="SMART" id="SM00184">
    <property type="entry name" value="RING"/>
    <property type="match status" value="1"/>
</dbReference>
<evidence type="ECO:0000313" key="7">
    <source>
        <dbReference type="EMBL" id="ESZ98993.1"/>
    </source>
</evidence>
<dbReference type="PANTHER" id="PTHR22763:SF190">
    <property type="entry name" value="RING FINGER PROTEIN 24"/>
    <property type="match status" value="1"/>
</dbReference>
<dbReference type="GO" id="GO:0043161">
    <property type="term" value="P:proteasome-mediated ubiquitin-dependent protein catabolic process"/>
    <property type="evidence" value="ECO:0007669"/>
    <property type="project" value="TreeGrafter"/>
</dbReference>
<comment type="caution">
    <text evidence="7">The sequence shown here is derived from an EMBL/GenBank/DDBJ whole genome shotgun (WGS) entry which is preliminary data.</text>
</comment>
<feature type="region of interest" description="Disordered" evidence="5">
    <location>
        <begin position="334"/>
        <end position="356"/>
    </location>
</feature>
<evidence type="ECO:0000256" key="2">
    <source>
        <dbReference type="ARBA" id="ARBA00022771"/>
    </source>
</evidence>
<dbReference type="SUPFAM" id="SSF57850">
    <property type="entry name" value="RING/U-box"/>
    <property type="match status" value="1"/>
</dbReference>
<dbReference type="EMBL" id="AYSA01000026">
    <property type="protein sequence ID" value="ESZ98993.1"/>
    <property type="molecule type" value="Genomic_DNA"/>
</dbReference>
<feature type="compositionally biased region" description="Polar residues" evidence="5">
    <location>
        <begin position="400"/>
        <end position="409"/>
    </location>
</feature>
<dbReference type="GO" id="GO:0061630">
    <property type="term" value="F:ubiquitin protein ligase activity"/>
    <property type="evidence" value="ECO:0007669"/>
    <property type="project" value="TreeGrafter"/>
</dbReference>
<accession>W9CS99</accession>
<reference evidence="7 8" key="1">
    <citation type="journal article" date="2014" name="Genome Announc.">
        <title>Draft genome sequence of Sclerotinia borealis, a psychrophilic plant pathogenic fungus.</title>
        <authorList>
            <person name="Mardanov A.V."/>
            <person name="Beletsky A.V."/>
            <person name="Kadnikov V.V."/>
            <person name="Ignatov A.N."/>
            <person name="Ravin N.V."/>
        </authorList>
    </citation>
    <scope>NUCLEOTIDE SEQUENCE [LARGE SCALE GENOMIC DNA]</scope>
    <source>
        <strain evidence="8">F-4157</strain>
    </source>
</reference>
<dbReference type="AlphaFoldDB" id="W9CS99"/>
<dbReference type="InterPro" id="IPR001841">
    <property type="entry name" value="Znf_RING"/>
</dbReference>
<dbReference type="PROSITE" id="PS50089">
    <property type="entry name" value="ZF_RING_2"/>
    <property type="match status" value="1"/>
</dbReference>
<evidence type="ECO:0000256" key="4">
    <source>
        <dbReference type="PROSITE-ProRule" id="PRU00175"/>
    </source>
</evidence>
<feature type="region of interest" description="Disordered" evidence="5">
    <location>
        <begin position="383"/>
        <end position="415"/>
    </location>
</feature>
<evidence type="ECO:0000256" key="3">
    <source>
        <dbReference type="ARBA" id="ARBA00022833"/>
    </source>
</evidence>
<feature type="domain" description="RING-type" evidence="6">
    <location>
        <begin position="55"/>
        <end position="116"/>
    </location>
</feature>
<evidence type="ECO:0000313" key="8">
    <source>
        <dbReference type="Proteomes" id="UP000019487"/>
    </source>
</evidence>